<dbReference type="EMBL" id="MOEN01000005">
    <property type="protein sequence ID" value="OMH41019.1"/>
    <property type="molecule type" value="Genomic_DNA"/>
</dbReference>
<organism evidence="5 6">
    <name type="scientific">Desulfurobacterium indicum</name>
    <dbReference type="NCBI Taxonomy" id="1914305"/>
    <lineage>
        <taxon>Bacteria</taxon>
        <taxon>Pseudomonadati</taxon>
        <taxon>Aquificota</taxon>
        <taxon>Aquificia</taxon>
        <taxon>Desulfurobacteriales</taxon>
        <taxon>Desulfurobacteriaceae</taxon>
        <taxon>Desulfurobacterium</taxon>
    </lineage>
</organism>
<dbReference type="GO" id="GO:0001522">
    <property type="term" value="P:pseudouridine synthesis"/>
    <property type="evidence" value="ECO:0007669"/>
    <property type="project" value="InterPro"/>
</dbReference>
<dbReference type="RefSeq" id="WP_158025368.1">
    <property type="nucleotide sequence ID" value="NZ_MOEN01000005.1"/>
</dbReference>
<dbReference type="PROSITE" id="PS50984">
    <property type="entry name" value="TRUD"/>
    <property type="match status" value="1"/>
</dbReference>
<dbReference type="GO" id="GO:0140098">
    <property type="term" value="F:catalytic activity, acting on RNA"/>
    <property type="evidence" value="ECO:0007669"/>
    <property type="project" value="UniProtKB-ARBA"/>
</dbReference>
<evidence type="ECO:0000256" key="2">
    <source>
        <dbReference type="ARBA" id="ARBA00022694"/>
    </source>
</evidence>
<evidence type="ECO:0000259" key="4">
    <source>
        <dbReference type="PROSITE" id="PS50984"/>
    </source>
</evidence>
<evidence type="ECO:0000256" key="1">
    <source>
        <dbReference type="ARBA" id="ARBA00007953"/>
    </source>
</evidence>
<dbReference type="OrthoDB" id="11909at2"/>
<evidence type="ECO:0000313" key="5">
    <source>
        <dbReference type="EMBL" id="OMH41019.1"/>
    </source>
</evidence>
<dbReference type="STRING" id="1914305.BLW93_02275"/>
<comment type="similarity">
    <text evidence="1">Belongs to the pseudouridine synthase TruD family.</text>
</comment>
<feature type="domain" description="TRUD" evidence="4">
    <location>
        <begin position="132"/>
        <end position="318"/>
    </location>
</feature>
<keyword evidence="2" id="KW-0819">tRNA processing</keyword>
<keyword evidence="6" id="KW-1185">Reference proteome</keyword>
<comment type="caution">
    <text evidence="5">The sequence shown here is derived from an EMBL/GenBank/DDBJ whole genome shotgun (WGS) entry which is preliminary data.</text>
</comment>
<dbReference type="InterPro" id="IPR020103">
    <property type="entry name" value="PsdUridine_synth_cat_dom_sf"/>
</dbReference>
<dbReference type="InterPro" id="IPR011760">
    <property type="entry name" value="PsdUridine_synth_TruD_insert"/>
</dbReference>
<dbReference type="Gene3D" id="3.30.2350.20">
    <property type="entry name" value="TruD, catalytic domain"/>
    <property type="match status" value="2"/>
</dbReference>
<dbReference type="AlphaFoldDB" id="A0A1R1MMP4"/>
<dbReference type="GO" id="GO:0003723">
    <property type="term" value="F:RNA binding"/>
    <property type="evidence" value="ECO:0007669"/>
    <property type="project" value="InterPro"/>
</dbReference>
<dbReference type="PROSITE" id="PS01268">
    <property type="entry name" value="UPF0024"/>
    <property type="match status" value="1"/>
</dbReference>
<dbReference type="InterPro" id="IPR020119">
    <property type="entry name" value="PsdUridine_synth_TruD_CS"/>
</dbReference>
<dbReference type="InterPro" id="IPR042214">
    <property type="entry name" value="TruD_catalytic"/>
</dbReference>
<gene>
    <name evidence="5" type="ORF">BLW93_02275</name>
</gene>
<name>A0A1R1MMP4_9BACT</name>
<evidence type="ECO:0000256" key="3">
    <source>
        <dbReference type="ARBA" id="ARBA00023235"/>
    </source>
</evidence>
<dbReference type="PANTHER" id="PTHR47811">
    <property type="entry name" value="TRNA PSEUDOURIDINE SYNTHASE D"/>
    <property type="match status" value="1"/>
</dbReference>
<dbReference type="GO" id="GO:0008033">
    <property type="term" value="P:tRNA processing"/>
    <property type="evidence" value="ECO:0007669"/>
    <property type="project" value="UniProtKB-KW"/>
</dbReference>
<dbReference type="Pfam" id="PF01142">
    <property type="entry name" value="TruD"/>
    <property type="match status" value="2"/>
</dbReference>
<evidence type="ECO:0000313" key="6">
    <source>
        <dbReference type="Proteomes" id="UP000187408"/>
    </source>
</evidence>
<dbReference type="PANTHER" id="PTHR47811:SF1">
    <property type="entry name" value="TRNA PSEUDOURIDINE SYNTHASE D"/>
    <property type="match status" value="1"/>
</dbReference>
<proteinExistence type="inferred from homology"/>
<sequence length="358" mass="42055">MARIKVKPEDFKVKEVLKPGFLEGRGYRVYSLWKKGLETEEAIKKIAKISGLSHRFIGYGGLKDKNAITVQFISVPERFRLKEVADRNLKVIFAGFSRKKVSPSAVNGNFFEVHVREFFRYPERVDILEEFGIPGYYGEQRFTSVRRNSFFVYYLIRNDFKNALFYLFTPAGWESLRGRKGKKLFVAGRFGESAWFFSGWRKKVALFLEKSNNFREALSLVPESEIKFQFNVFQSYLFNRYLSELVSKKTDEKLVFKYKLGELVFPLERIYLPEKVPVFSLEIKELYVSFLNEMGLSLDQFSNFSKFFHRFNRETIVSIKDFEIKETAGGVILKFFLPSGHYATNVLRFLFDAVKKRK</sequence>
<keyword evidence="3" id="KW-0413">Isomerase</keyword>
<dbReference type="InterPro" id="IPR001656">
    <property type="entry name" value="PsdUridine_synth_TruD"/>
</dbReference>
<reference evidence="5 6" key="1">
    <citation type="submission" date="2016-10" db="EMBL/GenBank/DDBJ databases">
        <title>Genome sequence of a sulfur-reducing bacterium Desulfurobacterium indicum K6013.</title>
        <authorList>
            <person name="Cao J."/>
            <person name="Shao Z."/>
            <person name="Alain K."/>
            <person name="Jebbar M."/>
        </authorList>
    </citation>
    <scope>NUCLEOTIDE SEQUENCE [LARGE SCALE GENOMIC DNA]</scope>
    <source>
        <strain evidence="5 6">K6013</strain>
    </source>
</reference>
<dbReference type="SUPFAM" id="SSF55120">
    <property type="entry name" value="Pseudouridine synthase"/>
    <property type="match status" value="1"/>
</dbReference>
<dbReference type="GO" id="GO:0005829">
    <property type="term" value="C:cytosol"/>
    <property type="evidence" value="ECO:0007669"/>
    <property type="project" value="TreeGrafter"/>
</dbReference>
<accession>A0A1R1MMP4</accession>
<protein>
    <recommendedName>
        <fullName evidence="4">TRUD domain-containing protein</fullName>
    </recommendedName>
</protein>
<dbReference type="GO" id="GO:0009982">
    <property type="term" value="F:pseudouridine synthase activity"/>
    <property type="evidence" value="ECO:0007669"/>
    <property type="project" value="InterPro"/>
</dbReference>
<dbReference type="Proteomes" id="UP000187408">
    <property type="component" value="Unassembled WGS sequence"/>
</dbReference>
<dbReference type="InterPro" id="IPR050170">
    <property type="entry name" value="TruD_pseudoU_synthase"/>
</dbReference>